<dbReference type="InterPro" id="IPR050248">
    <property type="entry name" value="Polysacc_deacetylase_ArnD"/>
</dbReference>
<dbReference type="InterPro" id="IPR002509">
    <property type="entry name" value="NODB_dom"/>
</dbReference>
<evidence type="ECO:0000313" key="4">
    <source>
        <dbReference type="Proteomes" id="UP000295066"/>
    </source>
</evidence>
<protein>
    <submittedName>
        <fullName evidence="3">Peptidoglycan/xylan/chitin deacetylase (PgdA/CDA1 family)</fullName>
    </submittedName>
</protein>
<keyword evidence="1" id="KW-0732">Signal</keyword>
<dbReference type="Gene3D" id="3.20.20.370">
    <property type="entry name" value="Glycoside hydrolase/deacetylase"/>
    <property type="match status" value="1"/>
</dbReference>
<dbReference type="PROSITE" id="PS51677">
    <property type="entry name" value="NODB"/>
    <property type="match status" value="1"/>
</dbReference>
<dbReference type="EMBL" id="SORI01000022">
    <property type="protein sequence ID" value="TDY55868.1"/>
    <property type="molecule type" value="Genomic_DNA"/>
</dbReference>
<evidence type="ECO:0000259" key="2">
    <source>
        <dbReference type="PROSITE" id="PS51677"/>
    </source>
</evidence>
<dbReference type="RefSeq" id="WP_133958917.1">
    <property type="nucleotide sequence ID" value="NZ_SORI01000022.1"/>
</dbReference>
<dbReference type="Pfam" id="PF01522">
    <property type="entry name" value="Polysacc_deac_1"/>
    <property type="match status" value="1"/>
</dbReference>
<feature type="domain" description="NodB homology" evidence="2">
    <location>
        <begin position="61"/>
        <end position="254"/>
    </location>
</feature>
<dbReference type="PANTHER" id="PTHR10587">
    <property type="entry name" value="GLYCOSYL TRANSFERASE-RELATED"/>
    <property type="match status" value="1"/>
</dbReference>
<dbReference type="InterPro" id="IPR011330">
    <property type="entry name" value="Glyco_hydro/deAcase_b/a-brl"/>
</dbReference>
<dbReference type="PANTHER" id="PTHR10587:SF134">
    <property type="entry name" value="SECRETED PROTEIN"/>
    <property type="match status" value="1"/>
</dbReference>
<reference evidence="3 4" key="1">
    <citation type="submission" date="2019-03" db="EMBL/GenBank/DDBJ databases">
        <title>Genomic Encyclopedia of Type Strains, Phase IV (KMG-IV): sequencing the most valuable type-strain genomes for metagenomic binning, comparative biology and taxonomic classification.</title>
        <authorList>
            <person name="Goeker M."/>
        </authorList>
    </citation>
    <scope>NUCLEOTIDE SEQUENCE [LARGE SCALE GENOMIC DNA]</scope>
    <source>
        <strain evidence="3 4">DSM 25964</strain>
    </source>
</reference>
<evidence type="ECO:0000256" key="1">
    <source>
        <dbReference type="SAM" id="SignalP"/>
    </source>
</evidence>
<dbReference type="GO" id="GO:0016810">
    <property type="term" value="F:hydrolase activity, acting on carbon-nitrogen (but not peptide) bonds"/>
    <property type="evidence" value="ECO:0007669"/>
    <property type="project" value="InterPro"/>
</dbReference>
<dbReference type="CDD" id="cd10955">
    <property type="entry name" value="CE4_BH0857_like"/>
    <property type="match status" value="1"/>
</dbReference>
<comment type="caution">
    <text evidence="3">The sequence shown here is derived from an EMBL/GenBank/DDBJ whole genome shotgun (WGS) entry which is preliminary data.</text>
</comment>
<dbReference type="SUPFAM" id="SSF88713">
    <property type="entry name" value="Glycoside hydrolase/deacetylase"/>
    <property type="match status" value="1"/>
</dbReference>
<dbReference type="GO" id="GO:0005975">
    <property type="term" value="P:carbohydrate metabolic process"/>
    <property type="evidence" value="ECO:0007669"/>
    <property type="project" value="InterPro"/>
</dbReference>
<dbReference type="AlphaFoldDB" id="A0A4R8M4Q3"/>
<dbReference type="Proteomes" id="UP000295066">
    <property type="component" value="Unassembled WGS sequence"/>
</dbReference>
<name>A0A4R8M4Q3_9BACT</name>
<feature type="chain" id="PRO_5020572831" evidence="1">
    <location>
        <begin position="23"/>
        <end position="270"/>
    </location>
</feature>
<keyword evidence="4" id="KW-1185">Reference proteome</keyword>
<feature type="signal peptide" evidence="1">
    <location>
        <begin position="1"/>
        <end position="22"/>
    </location>
</feature>
<evidence type="ECO:0000313" key="3">
    <source>
        <dbReference type="EMBL" id="TDY55868.1"/>
    </source>
</evidence>
<dbReference type="OrthoDB" id="9784220at2"/>
<organism evidence="3 4">
    <name type="scientific">Aminivibrio pyruvatiphilus</name>
    <dbReference type="NCBI Taxonomy" id="1005740"/>
    <lineage>
        <taxon>Bacteria</taxon>
        <taxon>Thermotogati</taxon>
        <taxon>Synergistota</taxon>
        <taxon>Synergistia</taxon>
        <taxon>Synergistales</taxon>
        <taxon>Aminobacteriaceae</taxon>
        <taxon>Aminivibrio</taxon>
    </lineage>
</organism>
<gene>
    <name evidence="3" type="ORF">C8D99_12236</name>
</gene>
<accession>A0A4R8M4Q3</accession>
<proteinExistence type="predicted"/>
<sequence length="270" mass="29437">MIRLPTASALVFLSILHFFSFAGEGTTLPPEELTEKYRNTAPVQWGEHVSGTAARIASEGKEVALTFDACGGKKGSAVDRELLDFLKRERIPATLFLSGRWLAKNRETARELAADPLFEIGNHGAEHRPLSVTGRSAYGIPGTESVSGAAREIEANARLLEEITGKRPRYFRSGTNHYDEVAVKVAAELGHVSVSHSHNGDGGASYSKKKIVDGLLSLRGGEIVLFHMNRPEGRTAEGLKEAVPLLRKKGFRFVKLGEWPLVIEGRSPEP</sequence>